<keyword evidence="1" id="KW-1133">Transmembrane helix</keyword>
<gene>
    <name evidence="2" type="ORF">ABT404_49000</name>
</gene>
<accession>A0ABV1XE54</accession>
<comment type="caution">
    <text evidence="2">The sequence shown here is derived from an EMBL/GenBank/DDBJ whole genome shotgun (WGS) entry which is preliminary data.</text>
</comment>
<dbReference type="Proteomes" id="UP001474181">
    <property type="component" value="Unassembled WGS sequence"/>
</dbReference>
<evidence type="ECO:0000313" key="2">
    <source>
        <dbReference type="EMBL" id="MER7187317.1"/>
    </source>
</evidence>
<protein>
    <submittedName>
        <fullName evidence="2">Uncharacterized protein</fullName>
    </submittedName>
</protein>
<name>A0ABV1XE54_9ACTN</name>
<feature type="transmembrane region" description="Helical" evidence="1">
    <location>
        <begin position="64"/>
        <end position="87"/>
    </location>
</feature>
<keyword evidence="1" id="KW-0812">Transmembrane</keyword>
<sequence>MGMALGILASAAVLFHVGVNDALSALAYGGRVVGAVFLIAILVEAVAILALCDYWGMRTLRYSGVAVLLGVGTVVVTDLMFLIVQIQGAEYTVFLWLWIGLAIWAIWALWLLTQQKVWQGIPHTKGVALSVVVSGAIGATSLGYSQLYVPYNTPVKTLINVTFDDPTAATDGSLLHVPVKFKLQNTGSVGVFLVGSSWTAQGSPTKFNREGSGMNDWKRSVEIPGDNEMLRHVAFYPSHMLGTGTIATPGAWVDPGAEYSLEEIVDVPLRSGFSRIEVFIYLGFLRGDRCKPASDYAASLEVSWDAKSREKKHIRDAPAWLAHPGDEFYRHHSKVSYSSEILNLTHTTAYANAWWVFPRWREGVSFAKGDTFPYMDVAISHEPEGDKLMSQSEEPECGMTLIRRKFVATVDQLLKAAKE</sequence>
<reference evidence="2 3" key="1">
    <citation type="submission" date="2024-06" db="EMBL/GenBank/DDBJ databases">
        <title>The Natural Products Discovery Center: Release of the First 8490 Sequenced Strains for Exploring Actinobacteria Biosynthetic Diversity.</title>
        <authorList>
            <person name="Kalkreuter E."/>
            <person name="Kautsar S.A."/>
            <person name="Yang D."/>
            <person name="Bader C.D."/>
            <person name="Teijaro C.N."/>
            <person name="Fluegel L."/>
            <person name="Davis C.M."/>
            <person name="Simpson J.R."/>
            <person name="Lauterbach L."/>
            <person name="Steele A.D."/>
            <person name="Gui C."/>
            <person name="Meng S."/>
            <person name="Li G."/>
            <person name="Viehrig K."/>
            <person name="Ye F."/>
            <person name="Su P."/>
            <person name="Kiefer A.F."/>
            <person name="Nichols A."/>
            <person name="Cepeda A.J."/>
            <person name="Yan W."/>
            <person name="Fan B."/>
            <person name="Jiang Y."/>
            <person name="Adhikari A."/>
            <person name="Zheng C.-J."/>
            <person name="Schuster L."/>
            <person name="Cowan T.M."/>
            <person name="Smanski M.J."/>
            <person name="Chevrette M.G."/>
            <person name="De Carvalho L.P.S."/>
            <person name="Shen B."/>
        </authorList>
    </citation>
    <scope>NUCLEOTIDE SEQUENCE [LARGE SCALE GENOMIC DNA]</scope>
    <source>
        <strain evidence="2 3">NPDC000234</strain>
    </source>
</reference>
<keyword evidence="3" id="KW-1185">Reference proteome</keyword>
<evidence type="ECO:0000256" key="1">
    <source>
        <dbReference type="SAM" id="Phobius"/>
    </source>
</evidence>
<feature type="transmembrane region" description="Helical" evidence="1">
    <location>
        <begin position="93"/>
        <end position="112"/>
    </location>
</feature>
<evidence type="ECO:0000313" key="3">
    <source>
        <dbReference type="Proteomes" id="UP001474181"/>
    </source>
</evidence>
<organism evidence="2 3">
    <name type="scientific">Streptomyces hyaluromycini</name>
    <dbReference type="NCBI Taxonomy" id="1377993"/>
    <lineage>
        <taxon>Bacteria</taxon>
        <taxon>Bacillati</taxon>
        <taxon>Actinomycetota</taxon>
        <taxon>Actinomycetes</taxon>
        <taxon>Kitasatosporales</taxon>
        <taxon>Streptomycetaceae</taxon>
        <taxon>Streptomyces</taxon>
    </lineage>
</organism>
<keyword evidence="1" id="KW-0472">Membrane</keyword>
<feature type="transmembrane region" description="Helical" evidence="1">
    <location>
        <begin position="124"/>
        <end position="144"/>
    </location>
</feature>
<dbReference type="RefSeq" id="WP_350791656.1">
    <property type="nucleotide sequence ID" value="NZ_JBEPEK010000780.1"/>
</dbReference>
<feature type="transmembrane region" description="Helical" evidence="1">
    <location>
        <begin position="32"/>
        <end position="52"/>
    </location>
</feature>
<proteinExistence type="predicted"/>
<dbReference type="EMBL" id="JBEPEK010000780">
    <property type="protein sequence ID" value="MER7187317.1"/>
    <property type="molecule type" value="Genomic_DNA"/>
</dbReference>